<dbReference type="Proteomes" id="UP000319516">
    <property type="component" value="Unassembled WGS sequence"/>
</dbReference>
<dbReference type="EMBL" id="VFOP01000001">
    <property type="protein sequence ID" value="TQL51799.1"/>
    <property type="molecule type" value="Genomic_DNA"/>
</dbReference>
<accession>A0A542YUP1</accession>
<evidence type="ECO:0000313" key="2">
    <source>
        <dbReference type="EMBL" id="TQL51799.1"/>
    </source>
</evidence>
<name>A0A542YUP1_9MICO</name>
<reference evidence="2 3" key="1">
    <citation type="submission" date="2019-06" db="EMBL/GenBank/DDBJ databases">
        <title>Sequencing the genomes of 1000 actinobacteria strains.</title>
        <authorList>
            <person name="Klenk H.-P."/>
        </authorList>
    </citation>
    <scope>NUCLEOTIDE SEQUENCE [LARGE SCALE GENOMIC DNA]</scope>
    <source>
        <strain evidence="2 3">DSM 12335</strain>
    </source>
</reference>
<evidence type="ECO:0000313" key="3">
    <source>
        <dbReference type="Proteomes" id="UP000319516"/>
    </source>
</evidence>
<organism evidence="2 3">
    <name type="scientific">Ornithinicoccus hortensis</name>
    <dbReference type="NCBI Taxonomy" id="82346"/>
    <lineage>
        <taxon>Bacteria</taxon>
        <taxon>Bacillati</taxon>
        <taxon>Actinomycetota</taxon>
        <taxon>Actinomycetes</taxon>
        <taxon>Micrococcales</taxon>
        <taxon>Intrasporangiaceae</taxon>
        <taxon>Ornithinicoccus</taxon>
    </lineage>
</organism>
<protein>
    <submittedName>
        <fullName evidence="2">Uncharacterized protein</fullName>
    </submittedName>
</protein>
<comment type="caution">
    <text evidence="2">The sequence shown here is derived from an EMBL/GenBank/DDBJ whole genome shotgun (WGS) entry which is preliminary data.</text>
</comment>
<gene>
    <name evidence="2" type="ORF">FB467_2962</name>
</gene>
<feature type="region of interest" description="Disordered" evidence="1">
    <location>
        <begin position="1"/>
        <end position="36"/>
    </location>
</feature>
<evidence type="ECO:0000256" key="1">
    <source>
        <dbReference type="SAM" id="MobiDB-lite"/>
    </source>
</evidence>
<dbReference type="AlphaFoldDB" id="A0A542YUP1"/>
<dbReference type="RefSeq" id="WP_141785752.1">
    <property type="nucleotide sequence ID" value="NZ_BAAAIK010000001.1"/>
</dbReference>
<sequence length="205" mass="22115">MPGSTGAQEEDSATQEVGAGSEQAATTGHSGSDEDVIAELSQEFTVEGGWQIEIAARLLPAQTYEGVEALPEPCRRHRPAAESTGEWAYTVVPVSFELVDENEVPFPEKLWFSVEPDIGTCSEDEGQVSDRNSNVYGQDMIAVDTEHPATTAWLVQSGQITPDTPEGEAVDKTLFSVQFEGDDEGTVDCDTVAHSECVLTYPENE</sequence>
<keyword evidence="3" id="KW-1185">Reference proteome</keyword>
<proteinExistence type="predicted"/>